<keyword evidence="4 5" id="KW-0648">Protein biosynthesis</keyword>
<organism evidence="7 8">
    <name type="scientific">Candidatus Curtissbacteria bacterium GW2011_GWA1_41_11</name>
    <dbReference type="NCBI Taxonomy" id="1618409"/>
    <lineage>
        <taxon>Bacteria</taxon>
        <taxon>Candidatus Curtissiibacteriota</taxon>
    </lineage>
</organism>
<evidence type="ECO:0000313" key="7">
    <source>
        <dbReference type="EMBL" id="KKR87920.1"/>
    </source>
</evidence>
<comment type="caution">
    <text evidence="7">The sequence shown here is derived from an EMBL/GenBank/DDBJ whole genome shotgun (WGS) entry which is preliminary data.</text>
</comment>
<protein>
    <recommendedName>
        <fullName evidence="2 5">Elongation factor Ts</fullName>
        <shortName evidence="5">EF-Ts</shortName>
    </recommendedName>
</protein>
<dbReference type="Gene3D" id="3.30.479.20">
    <property type="entry name" value="Elongation factor Ts, dimerisation domain"/>
    <property type="match status" value="1"/>
</dbReference>
<reference evidence="7 8" key="1">
    <citation type="journal article" date="2015" name="Nature">
        <title>rRNA introns, odd ribosomes, and small enigmatic genomes across a large radiation of phyla.</title>
        <authorList>
            <person name="Brown C.T."/>
            <person name="Hug L.A."/>
            <person name="Thomas B.C."/>
            <person name="Sharon I."/>
            <person name="Castelle C.J."/>
            <person name="Singh A."/>
            <person name="Wilkins M.J."/>
            <person name="Williams K.H."/>
            <person name="Banfield J.F."/>
        </authorList>
    </citation>
    <scope>NUCLEOTIDE SEQUENCE [LARGE SCALE GENOMIC DNA]</scope>
</reference>
<keyword evidence="3 5" id="KW-0251">Elongation factor</keyword>
<dbReference type="InterPro" id="IPR036402">
    <property type="entry name" value="EF-Ts_dimer_sf"/>
</dbReference>
<proteinExistence type="inferred from homology"/>
<dbReference type="Gene3D" id="1.10.8.10">
    <property type="entry name" value="DNA helicase RuvA subunit, C-terminal domain"/>
    <property type="match status" value="1"/>
</dbReference>
<dbReference type="GO" id="GO:0005737">
    <property type="term" value="C:cytoplasm"/>
    <property type="evidence" value="ECO:0007669"/>
    <property type="project" value="UniProtKB-SubCell"/>
</dbReference>
<dbReference type="SUPFAM" id="SSF54713">
    <property type="entry name" value="Elongation factor Ts (EF-Ts), dimerisation domain"/>
    <property type="match status" value="1"/>
</dbReference>
<feature type="region of interest" description="Involved in Mg(2+) ion dislocation from EF-Tu" evidence="5">
    <location>
        <begin position="81"/>
        <end position="84"/>
    </location>
</feature>
<evidence type="ECO:0000259" key="6">
    <source>
        <dbReference type="Pfam" id="PF00889"/>
    </source>
</evidence>
<dbReference type="NCBIfam" id="TIGR00116">
    <property type="entry name" value="tsf"/>
    <property type="match status" value="1"/>
</dbReference>
<evidence type="ECO:0000256" key="3">
    <source>
        <dbReference type="ARBA" id="ARBA00022768"/>
    </source>
</evidence>
<dbReference type="InterPro" id="IPR014039">
    <property type="entry name" value="Transl_elong_EFTs/EF1B_dimer"/>
</dbReference>
<dbReference type="FunFam" id="1.10.8.10:FF:000001">
    <property type="entry name" value="Elongation factor Ts"/>
    <property type="match status" value="1"/>
</dbReference>
<dbReference type="PANTHER" id="PTHR11741">
    <property type="entry name" value="ELONGATION FACTOR TS"/>
    <property type="match status" value="1"/>
</dbReference>
<dbReference type="InterPro" id="IPR001816">
    <property type="entry name" value="Transl_elong_EFTs/EF1B"/>
</dbReference>
<evidence type="ECO:0000313" key="8">
    <source>
        <dbReference type="Proteomes" id="UP000034854"/>
    </source>
</evidence>
<dbReference type="PANTHER" id="PTHR11741:SF0">
    <property type="entry name" value="ELONGATION FACTOR TS, MITOCHONDRIAL"/>
    <property type="match status" value="1"/>
</dbReference>
<comment type="similarity">
    <text evidence="1 5">Belongs to the EF-Ts family.</text>
</comment>
<evidence type="ECO:0000256" key="5">
    <source>
        <dbReference type="HAMAP-Rule" id="MF_00050"/>
    </source>
</evidence>
<evidence type="ECO:0000256" key="4">
    <source>
        <dbReference type="ARBA" id="ARBA00022917"/>
    </source>
</evidence>
<dbReference type="HAMAP" id="MF_00050">
    <property type="entry name" value="EF_Ts"/>
    <property type="match status" value="1"/>
</dbReference>
<dbReference type="GO" id="GO:0003746">
    <property type="term" value="F:translation elongation factor activity"/>
    <property type="evidence" value="ECO:0007669"/>
    <property type="project" value="UniProtKB-UniRule"/>
</dbReference>
<comment type="subcellular location">
    <subcellularLocation>
        <location evidence="5">Cytoplasm</location>
    </subcellularLocation>
</comment>
<accession>A0A0G0WTZ3</accession>
<sequence>MKISIDDIKKLRAKTGVGIADSRKALEEAEGDFKKAEELVKSWGVEIAAKKSDRAVGSGKVETYIHGEGKVGAIVEIASETDFVAKTDDFKNLAHEVAMQIAAMDPADVKELLKQEYIRDSSKKIETLVAETIAKLGENIVIKRFERFELGQ</sequence>
<dbReference type="Proteomes" id="UP000034854">
    <property type="component" value="Unassembled WGS sequence"/>
</dbReference>
<dbReference type="Pfam" id="PF00889">
    <property type="entry name" value="EF_TS"/>
    <property type="match status" value="1"/>
</dbReference>
<dbReference type="EMBL" id="LCAG01000002">
    <property type="protein sequence ID" value="KKR87920.1"/>
    <property type="molecule type" value="Genomic_DNA"/>
</dbReference>
<dbReference type="SUPFAM" id="SSF46934">
    <property type="entry name" value="UBA-like"/>
    <property type="match status" value="1"/>
</dbReference>
<dbReference type="AlphaFoldDB" id="A0A0G0WTZ3"/>
<dbReference type="InterPro" id="IPR009060">
    <property type="entry name" value="UBA-like_sf"/>
</dbReference>
<evidence type="ECO:0000256" key="1">
    <source>
        <dbReference type="ARBA" id="ARBA00005532"/>
    </source>
</evidence>
<evidence type="ECO:0000256" key="2">
    <source>
        <dbReference type="ARBA" id="ARBA00016956"/>
    </source>
</evidence>
<dbReference type="PATRIC" id="fig|1618409.3.peg.233"/>
<comment type="function">
    <text evidence="5">Associates with the EF-Tu.GDP complex and induces the exchange of GDP to GTP. It remains bound to the aminoacyl-tRNA.EF-Tu.GTP complex up to the GTP hydrolysis stage on the ribosome.</text>
</comment>
<keyword evidence="5" id="KW-0963">Cytoplasm</keyword>
<gene>
    <name evidence="5" type="primary">tsf</name>
    <name evidence="7" type="ORF">UU34_C0002G0037</name>
</gene>
<feature type="domain" description="Translation elongation factor EFTs/EF1B dimerisation" evidence="6">
    <location>
        <begin position="72"/>
        <end position="150"/>
    </location>
</feature>
<name>A0A0G0WTZ3_9BACT</name>